<reference evidence="7 8" key="1">
    <citation type="submission" date="2020-04" db="EMBL/GenBank/DDBJ databases">
        <title>MicrobeNet Type strains.</title>
        <authorList>
            <person name="Nicholson A.C."/>
        </authorList>
    </citation>
    <scope>NUCLEOTIDE SEQUENCE [LARGE SCALE GENOMIC DNA]</scope>
    <source>
        <strain evidence="7 8">ATCC BAA-789</strain>
    </source>
</reference>
<name>A0A9X5FBB7_9MICO</name>
<keyword evidence="8" id="KW-1185">Reference proteome</keyword>
<evidence type="ECO:0000256" key="5">
    <source>
        <dbReference type="RuleBase" id="RU003512"/>
    </source>
</evidence>
<dbReference type="PROSITE" id="PS51257">
    <property type="entry name" value="PROKAR_LIPOPROTEIN"/>
    <property type="match status" value="1"/>
</dbReference>
<evidence type="ECO:0000256" key="3">
    <source>
        <dbReference type="ARBA" id="ARBA00022723"/>
    </source>
</evidence>
<evidence type="ECO:0000313" key="8">
    <source>
        <dbReference type="Proteomes" id="UP000774283"/>
    </source>
</evidence>
<dbReference type="GO" id="GO:0030001">
    <property type="term" value="P:metal ion transport"/>
    <property type="evidence" value="ECO:0007669"/>
    <property type="project" value="InterPro"/>
</dbReference>
<evidence type="ECO:0000313" key="7">
    <source>
        <dbReference type="EMBL" id="NKX93039.1"/>
    </source>
</evidence>
<dbReference type="RefSeq" id="WP_168447128.1">
    <property type="nucleotide sequence ID" value="NZ_JAAXOW010000002.1"/>
</dbReference>
<evidence type="ECO:0000256" key="6">
    <source>
        <dbReference type="SAM" id="SignalP"/>
    </source>
</evidence>
<dbReference type="Pfam" id="PF01297">
    <property type="entry name" value="ZnuA"/>
    <property type="match status" value="1"/>
</dbReference>
<dbReference type="PANTHER" id="PTHR42953:SF1">
    <property type="entry name" value="METAL-BINDING PROTEIN HI_0362-RELATED"/>
    <property type="match status" value="1"/>
</dbReference>
<gene>
    <name evidence="7" type="ORF">HF995_07080</name>
</gene>
<dbReference type="PRINTS" id="PR00690">
    <property type="entry name" value="ADHESNFAMILY"/>
</dbReference>
<evidence type="ECO:0000256" key="1">
    <source>
        <dbReference type="ARBA" id="ARBA00004196"/>
    </source>
</evidence>
<evidence type="ECO:0000256" key="4">
    <source>
        <dbReference type="ARBA" id="ARBA00022729"/>
    </source>
</evidence>
<dbReference type="AlphaFoldDB" id="A0A9X5FBB7"/>
<comment type="caution">
    <text evidence="7">The sequence shown here is derived from an EMBL/GenBank/DDBJ whole genome shotgun (WGS) entry which is preliminary data.</text>
</comment>
<dbReference type="InterPro" id="IPR006128">
    <property type="entry name" value="Lipoprotein_PsaA-like"/>
</dbReference>
<dbReference type="Proteomes" id="UP000774283">
    <property type="component" value="Unassembled WGS sequence"/>
</dbReference>
<comment type="subcellular location">
    <subcellularLocation>
        <location evidence="1">Cell envelope</location>
    </subcellularLocation>
</comment>
<dbReference type="GO" id="GO:0030313">
    <property type="term" value="C:cell envelope"/>
    <property type="evidence" value="ECO:0007669"/>
    <property type="project" value="UniProtKB-SubCell"/>
</dbReference>
<dbReference type="SUPFAM" id="SSF53807">
    <property type="entry name" value="Helical backbone' metal receptor"/>
    <property type="match status" value="1"/>
</dbReference>
<dbReference type="InterPro" id="IPR006127">
    <property type="entry name" value="ZnuA-like"/>
</dbReference>
<dbReference type="GO" id="GO:0046872">
    <property type="term" value="F:metal ion binding"/>
    <property type="evidence" value="ECO:0007669"/>
    <property type="project" value="UniProtKB-KW"/>
</dbReference>
<dbReference type="InterPro" id="IPR050492">
    <property type="entry name" value="Bact_metal-bind_prot9"/>
</dbReference>
<feature type="chain" id="PRO_5040762431" evidence="6">
    <location>
        <begin position="24"/>
        <end position="312"/>
    </location>
</feature>
<proteinExistence type="inferred from homology"/>
<dbReference type="EMBL" id="JAAXOW010000002">
    <property type="protein sequence ID" value="NKX93039.1"/>
    <property type="molecule type" value="Genomic_DNA"/>
</dbReference>
<keyword evidence="3" id="KW-0479">Metal-binding</keyword>
<organism evidence="7 8">
    <name type="scientific">Sanguibacter hominis ATCC BAA-789</name>
    <dbReference type="NCBI Taxonomy" id="1312740"/>
    <lineage>
        <taxon>Bacteria</taxon>
        <taxon>Bacillati</taxon>
        <taxon>Actinomycetota</taxon>
        <taxon>Actinomycetes</taxon>
        <taxon>Micrococcales</taxon>
        <taxon>Sanguibacteraceae</taxon>
        <taxon>Sanguibacter</taxon>
    </lineage>
</organism>
<keyword evidence="2 5" id="KW-0813">Transport</keyword>
<dbReference type="InterPro" id="IPR006129">
    <property type="entry name" value="AdhesinB"/>
</dbReference>
<comment type="similarity">
    <text evidence="5">Belongs to the bacterial solute-binding protein 9 family.</text>
</comment>
<accession>A0A9X5FBB7</accession>
<protein>
    <submittedName>
        <fullName evidence="7">Zinc ABC transporter solute-binding protein</fullName>
    </submittedName>
</protein>
<dbReference type="PRINTS" id="PR00691">
    <property type="entry name" value="ADHESINB"/>
</dbReference>
<dbReference type="GO" id="GO:0007155">
    <property type="term" value="P:cell adhesion"/>
    <property type="evidence" value="ECO:0007669"/>
    <property type="project" value="InterPro"/>
</dbReference>
<dbReference type="PANTHER" id="PTHR42953">
    <property type="entry name" value="HIGH-AFFINITY ZINC UPTAKE SYSTEM PROTEIN ZNUA-RELATED"/>
    <property type="match status" value="1"/>
</dbReference>
<evidence type="ECO:0000256" key="2">
    <source>
        <dbReference type="ARBA" id="ARBA00022448"/>
    </source>
</evidence>
<dbReference type="Gene3D" id="3.40.50.1980">
    <property type="entry name" value="Nitrogenase molybdenum iron protein domain"/>
    <property type="match status" value="2"/>
</dbReference>
<feature type="signal peptide" evidence="6">
    <location>
        <begin position="1"/>
        <end position="23"/>
    </location>
</feature>
<sequence length="312" mass="32658">MPNFRFRHYEPLLGIVLATAAVAACSGKPAAAPAPSADDRLHVVTTFTVLADMVAEVGGDRVRVESITKAGAEIHGYEPTPADLVRAQGADLVVDNGLGLEAWSARFLDDVDAPHVTVSDGIVPQPITSGEAAGHPNPHAWMSPTAGQTYVTNIADALAAADPDGAPDYRANAAAYREQLAGLARELADAVATVPEPARLLVTCEGAFSYLARDAGLREAYLWPVNAESQATPRSAVAVVDAVRRGGPRAVFCESTVPDVAQRQVARETGTHLAGPLYVDSLSGPDGPVPTYLDLLRHTTTTIVAGLTQEEL</sequence>
<keyword evidence="4 6" id="KW-0732">Signal</keyword>